<proteinExistence type="predicted"/>
<name>A0ABZ0F873_9GAMM</name>
<reference evidence="1 2" key="1">
    <citation type="submission" date="2023-10" db="EMBL/GenBank/DDBJ databases">
        <title>Genome analysis of psychrotrophic aerobic bacterium Aeromonas allosaccharophila BIM B-1809 isolated from infected fish.</title>
        <authorList>
            <person name="Leanovich S.I."/>
            <person name="Sidarenka A.V."/>
            <person name="Akhremchuk A.E."/>
            <person name="Sikolenko M.A."/>
            <person name="Valentovich L.N."/>
        </authorList>
    </citation>
    <scope>NUCLEOTIDE SEQUENCE [LARGE SCALE GENOMIC DNA]</scope>
    <source>
        <strain evidence="1 2">BIM B-1809</strain>
    </source>
</reference>
<dbReference type="RefSeq" id="WP_162626868.1">
    <property type="nucleotide sequence ID" value="NZ_CP136584.1"/>
</dbReference>
<evidence type="ECO:0000313" key="2">
    <source>
        <dbReference type="Proteomes" id="UP001302667"/>
    </source>
</evidence>
<evidence type="ECO:0000313" key="1">
    <source>
        <dbReference type="EMBL" id="WOE65804.1"/>
    </source>
</evidence>
<dbReference type="Proteomes" id="UP001302667">
    <property type="component" value="Chromosome"/>
</dbReference>
<accession>A0ABZ0F873</accession>
<keyword evidence="2" id="KW-1185">Reference proteome</keyword>
<organism evidence="1 2">
    <name type="scientific">Aeromonas allosaccharophila</name>
    <dbReference type="NCBI Taxonomy" id="656"/>
    <lineage>
        <taxon>Bacteria</taxon>
        <taxon>Pseudomonadati</taxon>
        <taxon>Pseudomonadota</taxon>
        <taxon>Gammaproteobacteria</taxon>
        <taxon>Aeromonadales</taxon>
        <taxon>Aeromonadaceae</taxon>
        <taxon>Aeromonas</taxon>
    </lineage>
</organism>
<gene>
    <name evidence="1" type="ORF">RY972_17495</name>
</gene>
<sequence length="55" mass="6338">MKTERSIAASAAIWTTWSRQEIWRHPLDAADDLMRKGFYCVLCLLKVVELARTAD</sequence>
<protein>
    <submittedName>
        <fullName evidence="1">Uncharacterized protein</fullName>
    </submittedName>
</protein>
<dbReference type="EMBL" id="CP136584">
    <property type="protein sequence ID" value="WOE65804.1"/>
    <property type="molecule type" value="Genomic_DNA"/>
</dbReference>